<dbReference type="Proteomes" id="UP000193228">
    <property type="component" value="Unassembled WGS sequence"/>
</dbReference>
<evidence type="ECO:0008006" key="4">
    <source>
        <dbReference type="Google" id="ProtNLM"/>
    </source>
</evidence>
<protein>
    <recommendedName>
        <fullName evidence="4">Cellulose biosynthesis protein BcsR</fullName>
    </recommendedName>
</protein>
<gene>
    <name evidence="2" type="ORF">SAMN06265784_108156</name>
</gene>
<feature type="region of interest" description="Disordered" evidence="1">
    <location>
        <begin position="1"/>
        <end position="21"/>
    </location>
</feature>
<dbReference type="AlphaFoldDB" id="A0A1X7LRD1"/>
<keyword evidence="3" id="KW-1185">Reference proteome</keyword>
<organism evidence="2 3">
    <name type="scientific">Paraburkholderia susongensis</name>
    <dbReference type="NCBI Taxonomy" id="1515439"/>
    <lineage>
        <taxon>Bacteria</taxon>
        <taxon>Pseudomonadati</taxon>
        <taxon>Pseudomonadota</taxon>
        <taxon>Betaproteobacteria</taxon>
        <taxon>Burkholderiales</taxon>
        <taxon>Burkholderiaceae</taxon>
        <taxon>Paraburkholderia</taxon>
    </lineage>
</organism>
<name>A0A1X7LRD1_9BURK</name>
<evidence type="ECO:0000313" key="3">
    <source>
        <dbReference type="Proteomes" id="UP000193228"/>
    </source>
</evidence>
<reference evidence="3" key="1">
    <citation type="submission" date="2017-04" db="EMBL/GenBank/DDBJ databases">
        <authorList>
            <person name="Varghese N."/>
            <person name="Submissions S."/>
        </authorList>
    </citation>
    <scope>NUCLEOTIDE SEQUENCE [LARGE SCALE GENOMIC DNA]</scope>
    <source>
        <strain evidence="3">LMG 29540</strain>
    </source>
</reference>
<dbReference type="RefSeq" id="WP_085487347.1">
    <property type="nucleotide sequence ID" value="NZ_FXAT01000008.1"/>
</dbReference>
<dbReference type="STRING" id="1515439.SAMN06265784_108156"/>
<dbReference type="OrthoDB" id="9111917at2"/>
<accession>A0A1X7LRD1</accession>
<evidence type="ECO:0000256" key="1">
    <source>
        <dbReference type="SAM" id="MobiDB-lite"/>
    </source>
</evidence>
<sequence length="66" mass="7628">MPQREQAYDEASAGPNDIDQLARHLDGFDPARYFDRQADDAWRNAARRWPVIAAVLRVDEKSRNNT</sequence>
<proteinExistence type="predicted"/>
<evidence type="ECO:0000313" key="2">
    <source>
        <dbReference type="EMBL" id="SMG56365.1"/>
    </source>
</evidence>
<dbReference type="EMBL" id="FXAT01000008">
    <property type="protein sequence ID" value="SMG56365.1"/>
    <property type="molecule type" value="Genomic_DNA"/>
</dbReference>